<dbReference type="Pfam" id="PF02545">
    <property type="entry name" value="Maf"/>
    <property type="match status" value="1"/>
</dbReference>
<dbReference type="SUPFAM" id="SSF52972">
    <property type="entry name" value="ITPase-like"/>
    <property type="match status" value="1"/>
</dbReference>
<dbReference type="PIRSF" id="PIRSF006305">
    <property type="entry name" value="Maf"/>
    <property type="match status" value="1"/>
</dbReference>
<comment type="catalytic activity">
    <reaction evidence="4">
        <text>a 2'-deoxyribonucleoside 5'-triphosphate + H2O = a 2'-deoxyribonucleoside 5'-phosphate + diphosphate + H(+)</text>
        <dbReference type="Rhea" id="RHEA:44644"/>
        <dbReference type="ChEBI" id="CHEBI:15377"/>
        <dbReference type="ChEBI" id="CHEBI:15378"/>
        <dbReference type="ChEBI" id="CHEBI:33019"/>
        <dbReference type="ChEBI" id="CHEBI:61560"/>
        <dbReference type="ChEBI" id="CHEBI:65317"/>
        <dbReference type="EC" id="3.6.1.9"/>
    </reaction>
</comment>
<keyword evidence="3 4" id="KW-0546">Nucleotide metabolism</keyword>
<dbReference type="HAMAP" id="MF_00528">
    <property type="entry name" value="Maf"/>
    <property type="match status" value="1"/>
</dbReference>
<comment type="cofactor">
    <cofactor evidence="1 4">
        <name>a divalent metal cation</name>
        <dbReference type="ChEBI" id="CHEBI:60240"/>
    </cofactor>
</comment>
<dbReference type="CDD" id="cd00555">
    <property type="entry name" value="Maf"/>
    <property type="match status" value="1"/>
</dbReference>
<reference evidence="5 6" key="1">
    <citation type="journal article" date="2014" name="Int. J. Syst. Evol. Microbiol.">
        <title>Complete genome sequence of Corynebacterium casei LMG S-19264T (=DSM 44701T), isolated from a smear-ripened cheese.</title>
        <authorList>
            <consortium name="US DOE Joint Genome Institute (JGI-PGF)"/>
            <person name="Walter F."/>
            <person name="Albersmeier A."/>
            <person name="Kalinowski J."/>
            <person name="Ruckert C."/>
        </authorList>
    </citation>
    <scope>NUCLEOTIDE SEQUENCE [LARGE SCALE GENOMIC DNA]</scope>
    <source>
        <strain evidence="5 6">CGMCC 1.16330</strain>
    </source>
</reference>
<keyword evidence="2 4" id="KW-0378">Hydrolase</keyword>
<evidence type="ECO:0000313" key="5">
    <source>
        <dbReference type="EMBL" id="GGG31894.1"/>
    </source>
</evidence>
<dbReference type="EMBL" id="BMKS01000005">
    <property type="protein sequence ID" value="GGG31894.1"/>
    <property type="molecule type" value="Genomic_DNA"/>
</dbReference>
<sequence length="210" mass="22533">MRTSPAVALQSEAPRLVLASASPARRAVLAAAGLRFEVATAAVDEDAIKASARAEGIRPSDAALLLAEAKARRVAARDPEALVIGADQILVCEGRWFDKPADLEAARAQLRTLRGRTHELVTAVACWRQGERVWQHVAVPRLVMRDFSEAFLDAYLACEGEAVTGSVGAYRLEGLGVQLFSRIAGEHAAILGLPLLPLLEFLRGHGVLLR</sequence>
<dbReference type="GO" id="GO:0005737">
    <property type="term" value="C:cytoplasm"/>
    <property type="evidence" value="ECO:0007669"/>
    <property type="project" value="UniProtKB-SubCell"/>
</dbReference>
<dbReference type="Gene3D" id="3.90.950.10">
    <property type="match status" value="1"/>
</dbReference>
<feature type="active site" description="Proton acceptor" evidence="4">
    <location>
        <position position="87"/>
    </location>
</feature>
<dbReference type="PANTHER" id="PTHR43213:SF5">
    <property type="entry name" value="BIFUNCTIONAL DTTP_UTP PYROPHOSPHATASE_METHYLTRANSFERASE PROTEIN-RELATED"/>
    <property type="match status" value="1"/>
</dbReference>
<dbReference type="RefSeq" id="WP_229677914.1">
    <property type="nucleotide sequence ID" value="NZ_BMKS01000005.1"/>
</dbReference>
<proteinExistence type="inferred from homology"/>
<evidence type="ECO:0000256" key="4">
    <source>
        <dbReference type="HAMAP-Rule" id="MF_00528"/>
    </source>
</evidence>
<dbReference type="AlphaFoldDB" id="A0A8J2ZBS9"/>
<dbReference type="NCBIfam" id="TIGR00172">
    <property type="entry name" value="maf"/>
    <property type="match status" value="1"/>
</dbReference>
<dbReference type="EC" id="3.6.1.9" evidence="4"/>
<comment type="similarity">
    <text evidence="4">Belongs to the Maf family.</text>
</comment>
<dbReference type="GO" id="GO:0047429">
    <property type="term" value="F:nucleoside triphosphate diphosphatase activity"/>
    <property type="evidence" value="ECO:0007669"/>
    <property type="project" value="UniProtKB-EC"/>
</dbReference>
<keyword evidence="4" id="KW-0963">Cytoplasm</keyword>
<dbReference type="GO" id="GO:0009117">
    <property type="term" value="P:nucleotide metabolic process"/>
    <property type="evidence" value="ECO:0007669"/>
    <property type="project" value="UniProtKB-KW"/>
</dbReference>
<evidence type="ECO:0000256" key="2">
    <source>
        <dbReference type="ARBA" id="ARBA00022801"/>
    </source>
</evidence>
<name>A0A8J2ZBS9_9PROT</name>
<dbReference type="PANTHER" id="PTHR43213">
    <property type="entry name" value="BIFUNCTIONAL DTTP/UTP PYROPHOSPHATASE/METHYLTRANSFERASE PROTEIN-RELATED"/>
    <property type="match status" value="1"/>
</dbReference>
<dbReference type="InterPro" id="IPR003697">
    <property type="entry name" value="Maf-like"/>
</dbReference>
<comment type="function">
    <text evidence="4">Nucleoside triphosphate pyrophosphatase. May have a dual role in cell division arrest and in preventing the incorporation of modified nucleotides into cellular nucleic acids.</text>
</comment>
<comment type="catalytic activity">
    <reaction evidence="4">
        <text>a ribonucleoside 5'-triphosphate + H2O = a ribonucleoside 5'-phosphate + diphosphate + H(+)</text>
        <dbReference type="Rhea" id="RHEA:23996"/>
        <dbReference type="ChEBI" id="CHEBI:15377"/>
        <dbReference type="ChEBI" id="CHEBI:15378"/>
        <dbReference type="ChEBI" id="CHEBI:33019"/>
        <dbReference type="ChEBI" id="CHEBI:58043"/>
        <dbReference type="ChEBI" id="CHEBI:61557"/>
        <dbReference type="EC" id="3.6.1.9"/>
    </reaction>
</comment>
<comment type="subcellular location">
    <subcellularLocation>
        <location evidence="4">Cytoplasm</location>
    </subcellularLocation>
</comment>
<dbReference type="InterPro" id="IPR029001">
    <property type="entry name" value="ITPase-like_fam"/>
</dbReference>
<protein>
    <recommendedName>
        <fullName evidence="4">Nucleoside triphosphate pyrophosphatase</fullName>
        <ecNumber evidence="4">3.6.1.9</ecNumber>
    </recommendedName>
    <alternativeName>
        <fullName evidence="4">Nucleotide pyrophosphatase</fullName>
        <shortName evidence="4">Nucleotide PPase</shortName>
    </alternativeName>
</protein>
<dbReference type="Proteomes" id="UP000597507">
    <property type="component" value="Unassembled WGS sequence"/>
</dbReference>
<evidence type="ECO:0000313" key="6">
    <source>
        <dbReference type="Proteomes" id="UP000597507"/>
    </source>
</evidence>
<evidence type="ECO:0000256" key="1">
    <source>
        <dbReference type="ARBA" id="ARBA00001968"/>
    </source>
</evidence>
<accession>A0A8J2ZBS9</accession>
<gene>
    <name evidence="5" type="ORF">GCM10010964_19780</name>
</gene>
<keyword evidence="6" id="KW-1185">Reference proteome</keyword>
<comment type="caution">
    <text evidence="4">Lacks conserved residue(s) required for the propagation of feature annotation.</text>
</comment>
<comment type="caution">
    <text evidence="5">The sequence shown here is derived from an EMBL/GenBank/DDBJ whole genome shotgun (WGS) entry which is preliminary data.</text>
</comment>
<organism evidence="5 6">
    <name type="scientific">Caldovatus sediminis</name>
    <dbReference type="NCBI Taxonomy" id="2041189"/>
    <lineage>
        <taxon>Bacteria</taxon>
        <taxon>Pseudomonadati</taxon>
        <taxon>Pseudomonadota</taxon>
        <taxon>Alphaproteobacteria</taxon>
        <taxon>Acetobacterales</taxon>
        <taxon>Roseomonadaceae</taxon>
        <taxon>Caldovatus</taxon>
    </lineage>
</organism>
<evidence type="ECO:0000256" key="3">
    <source>
        <dbReference type="ARBA" id="ARBA00023080"/>
    </source>
</evidence>